<dbReference type="EMBL" id="BARS01052217">
    <property type="protein sequence ID" value="GAG52225.1"/>
    <property type="molecule type" value="Genomic_DNA"/>
</dbReference>
<gene>
    <name evidence="1" type="ORF">S01H1_77666</name>
</gene>
<accession>X0Y8V2</accession>
<feature type="non-terminal residue" evidence="1">
    <location>
        <position position="1"/>
    </location>
</feature>
<sequence>LMSFKNKKYTIIKKAVSSELALFLYNYIIVKKQCFKTMSADKYMSPFETGFGEWGDHQVPNTFVSYADVPMETLMLKLQPLMEKATGLKLYPNYSFLRSYKTGDILKRHKDRFSCEISTTLYLGGDPWPIYLEPSGKDGMKGKKINLKVGDMLIYKGEDLEHWREPFEGKEDCVQVFFHYNNARRKGAKNNMFDKRPHVGLPFWFKNKNNR</sequence>
<organism evidence="1">
    <name type="scientific">marine sediment metagenome</name>
    <dbReference type="NCBI Taxonomy" id="412755"/>
    <lineage>
        <taxon>unclassified sequences</taxon>
        <taxon>metagenomes</taxon>
        <taxon>ecological metagenomes</taxon>
    </lineage>
</organism>
<reference evidence="1" key="1">
    <citation type="journal article" date="2014" name="Front. Microbiol.">
        <title>High frequency of phylogenetically diverse reductive dehalogenase-homologous genes in deep subseafloor sedimentary metagenomes.</title>
        <authorList>
            <person name="Kawai M."/>
            <person name="Futagami T."/>
            <person name="Toyoda A."/>
            <person name="Takaki Y."/>
            <person name="Nishi S."/>
            <person name="Hori S."/>
            <person name="Arai W."/>
            <person name="Tsubouchi T."/>
            <person name="Morono Y."/>
            <person name="Uchiyama I."/>
            <person name="Ito T."/>
            <person name="Fujiyama A."/>
            <person name="Inagaki F."/>
            <person name="Takami H."/>
        </authorList>
    </citation>
    <scope>NUCLEOTIDE SEQUENCE</scope>
    <source>
        <strain evidence="1">Expedition CK06-06</strain>
    </source>
</reference>
<evidence type="ECO:0000313" key="1">
    <source>
        <dbReference type="EMBL" id="GAG52225.1"/>
    </source>
</evidence>
<proteinExistence type="predicted"/>
<evidence type="ECO:0008006" key="2">
    <source>
        <dbReference type="Google" id="ProtNLM"/>
    </source>
</evidence>
<protein>
    <recommendedName>
        <fullName evidence="2">Fe2OG dioxygenase domain-containing protein</fullName>
    </recommendedName>
</protein>
<comment type="caution">
    <text evidence="1">The sequence shown here is derived from an EMBL/GenBank/DDBJ whole genome shotgun (WGS) entry which is preliminary data.</text>
</comment>
<name>X0Y8V2_9ZZZZ</name>
<dbReference type="AlphaFoldDB" id="X0Y8V2"/>